<keyword evidence="2" id="KW-1185">Reference proteome</keyword>
<dbReference type="AlphaFoldDB" id="A0AAV1QXU1"/>
<dbReference type="Proteomes" id="UP001314170">
    <property type="component" value="Unassembled WGS sequence"/>
</dbReference>
<gene>
    <name evidence="1" type="ORF">DCAF_LOCUS3273</name>
</gene>
<reference evidence="1 2" key="1">
    <citation type="submission" date="2024-01" db="EMBL/GenBank/DDBJ databases">
        <authorList>
            <person name="Waweru B."/>
        </authorList>
    </citation>
    <scope>NUCLEOTIDE SEQUENCE [LARGE SCALE GENOMIC DNA]</scope>
</reference>
<comment type="caution">
    <text evidence="1">The sequence shown here is derived from an EMBL/GenBank/DDBJ whole genome shotgun (WGS) entry which is preliminary data.</text>
</comment>
<proteinExistence type="predicted"/>
<organism evidence="1 2">
    <name type="scientific">Dovyalis caffra</name>
    <dbReference type="NCBI Taxonomy" id="77055"/>
    <lineage>
        <taxon>Eukaryota</taxon>
        <taxon>Viridiplantae</taxon>
        <taxon>Streptophyta</taxon>
        <taxon>Embryophyta</taxon>
        <taxon>Tracheophyta</taxon>
        <taxon>Spermatophyta</taxon>
        <taxon>Magnoliopsida</taxon>
        <taxon>eudicotyledons</taxon>
        <taxon>Gunneridae</taxon>
        <taxon>Pentapetalae</taxon>
        <taxon>rosids</taxon>
        <taxon>fabids</taxon>
        <taxon>Malpighiales</taxon>
        <taxon>Salicaceae</taxon>
        <taxon>Flacourtieae</taxon>
        <taxon>Dovyalis</taxon>
    </lineage>
</organism>
<accession>A0AAV1QXU1</accession>
<dbReference type="EMBL" id="CAWUPB010000850">
    <property type="protein sequence ID" value="CAK7325593.1"/>
    <property type="molecule type" value="Genomic_DNA"/>
</dbReference>
<evidence type="ECO:0000313" key="2">
    <source>
        <dbReference type="Proteomes" id="UP001314170"/>
    </source>
</evidence>
<name>A0AAV1QXU1_9ROSI</name>
<evidence type="ECO:0000313" key="1">
    <source>
        <dbReference type="EMBL" id="CAK7325593.1"/>
    </source>
</evidence>
<sequence>MDGGLKLKEMRRILGTCQMSGRCAKVTSEYVATLSFTIKISIRYIATKYPTNYLKDTPIDK</sequence>
<protein>
    <submittedName>
        <fullName evidence="1">Uncharacterized protein</fullName>
    </submittedName>
</protein>